<dbReference type="eggNOG" id="ENOG502QRBH">
    <property type="taxonomic scope" value="Eukaryota"/>
</dbReference>
<dbReference type="GeneID" id="4316332"/>
<dbReference type="GO" id="GO:0016646">
    <property type="term" value="F:oxidoreductase activity, acting on the CH-NH group of donors, NAD or NADP as acceptor"/>
    <property type="evidence" value="ECO:0007669"/>
    <property type="project" value="TreeGrafter"/>
</dbReference>
<gene>
    <name evidence="3" type="ORF">ATEG_01097</name>
</gene>
<proteinExistence type="inferred from homology"/>
<evidence type="ECO:0000256" key="1">
    <source>
        <dbReference type="ARBA" id="ARBA00038376"/>
    </source>
</evidence>
<dbReference type="PANTHER" id="PTHR43355:SF2">
    <property type="entry name" value="FLAVIN REDUCTASE (NADPH)"/>
    <property type="match status" value="1"/>
</dbReference>
<dbReference type="AlphaFoldDB" id="Q0CYY7"/>
<reference evidence="4" key="1">
    <citation type="submission" date="2005-09" db="EMBL/GenBank/DDBJ databases">
        <title>Annotation of the Aspergillus terreus NIH2624 genome.</title>
        <authorList>
            <person name="Birren B.W."/>
            <person name="Lander E.S."/>
            <person name="Galagan J.E."/>
            <person name="Nusbaum C."/>
            <person name="Devon K."/>
            <person name="Henn M."/>
            <person name="Ma L.-J."/>
            <person name="Jaffe D.B."/>
            <person name="Butler J."/>
            <person name="Alvarez P."/>
            <person name="Gnerre S."/>
            <person name="Grabherr M."/>
            <person name="Kleber M."/>
            <person name="Mauceli E.W."/>
            <person name="Brockman W."/>
            <person name="Rounsley S."/>
            <person name="Young S.K."/>
            <person name="LaButti K."/>
            <person name="Pushparaj V."/>
            <person name="DeCaprio D."/>
            <person name="Crawford M."/>
            <person name="Koehrsen M."/>
            <person name="Engels R."/>
            <person name="Montgomery P."/>
            <person name="Pearson M."/>
            <person name="Howarth C."/>
            <person name="Larson L."/>
            <person name="Luoma S."/>
            <person name="White J."/>
            <person name="Alvarado L."/>
            <person name="Kodira C.D."/>
            <person name="Zeng Q."/>
            <person name="Oleary S."/>
            <person name="Yandava C."/>
            <person name="Denning D.W."/>
            <person name="Nierman W.C."/>
            <person name="Milne T."/>
            <person name="Madden K."/>
        </authorList>
    </citation>
    <scope>NUCLEOTIDE SEQUENCE [LARGE SCALE GENOMIC DNA]</scope>
    <source>
        <strain evidence="4">NIH 2624 / FGSC A1156</strain>
    </source>
</reference>
<dbReference type="SUPFAM" id="SSF51735">
    <property type="entry name" value="NAD(P)-binding Rossmann-fold domains"/>
    <property type="match status" value="1"/>
</dbReference>
<dbReference type="STRING" id="341663.Q0CYY7"/>
<dbReference type="InterPro" id="IPR036291">
    <property type="entry name" value="NAD(P)-bd_dom_sf"/>
</dbReference>
<sequence length="234" mass="25624">MGGDKVLVLGATGPAGICVLRELLHRNIPALAFCRNPSKIPKDLADNALLEVTKGDMSKREDLSRAIAKSRAIISLLGPSADRQPRDTFAGYYRTIVPIMQQHGVRRLMALGTTAIYRPDDRTSISRALMAGLIRVIVNSGYQNIMAIQEYFESVNDLSIEWTVYRLGWLSGTSDAAAWSIDRNQGEAYAGPVGGPGFSSGVNRSILAKWLVDTSLAQNTRWVHQMPAISNPRK</sequence>
<dbReference type="InterPro" id="IPR051606">
    <property type="entry name" value="Polyketide_Oxido-like"/>
</dbReference>
<organism evidence="3 4">
    <name type="scientific">Aspergillus terreus (strain NIH 2624 / FGSC A1156)</name>
    <dbReference type="NCBI Taxonomy" id="341663"/>
    <lineage>
        <taxon>Eukaryota</taxon>
        <taxon>Fungi</taxon>
        <taxon>Dikarya</taxon>
        <taxon>Ascomycota</taxon>
        <taxon>Pezizomycotina</taxon>
        <taxon>Eurotiomycetes</taxon>
        <taxon>Eurotiomycetidae</taxon>
        <taxon>Eurotiales</taxon>
        <taxon>Aspergillaceae</taxon>
        <taxon>Aspergillus</taxon>
        <taxon>Aspergillus subgen. Circumdati</taxon>
    </lineage>
</organism>
<dbReference type="Gene3D" id="3.40.50.720">
    <property type="entry name" value="NAD(P)-binding Rossmann-like Domain"/>
    <property type="match status" value="1"/>
</dbReference>
<comment type="similarity">
    <text evidence="1">Belongs to the avfA family.</text>
</comment>
<dbReference type="VEuPathDB" id="FungiDB:ATEG_01097"/>
<dbReference type="Pfam" id="PF13460">
    <property type="entry name" value="NAD_binding_10"/>
    <property type="match status" value="1"/>
</dbReference>
<dbReference type="PANTHER" id="PTHR43355">
    <property type="entry name" value="FLAVIN REDUCTASE (NADPH)"/>
    <property type="match status" value="1"/>
</dbReference>
<dbReference type="HOGENOM" id="CLU_025711_4_3_1"/>
<evidence type="ECO:0000313" key="3">
    <source>
        <dbReference type="EMBL" id="EAU37854.1"/>
    </source>
</evidence>
<dbReference type="EMBL" id="CH476595">
    <property type="protein sequence ID" value="EAU37854.1"/>
    <property type="molecule type" value="Genomic_DNA"/>
</dbReference>
<evidence type="ECO:0000259" key="2">
    <source>
        <dbReference type="Pfam" id="PF13460"/>
    </source>
</evidence>
<dbReference type="OMA" id="EHDKFSV"/>
<dbReference type="RefSeq" id="XP_001208462.1">
    <property type="nucleotide sequence ID" value="XM_001208462.1"/>
</dbReference>
<evidence type="ECO:0000313" key="4">
    <source>
        <dbReference type="Proteomes" id="UP000007963"/>
    </source>
</evidence>
<feature type="domain" description="NAD(P)-binding" evidence="2">
    <location>
        <begin position="10"/>
        <end position="174"/>
    </location>
</feature>
<dbReference type="InterPro" id="IPR016040">
    <property type="entry name" value="NAD(P)-bd_dom"/>
</dbReference>
<name>Q0CYY7_ASPTN</name>
<dbReference type="OrthoDB" id="10254221at2759"/>
<accession>Q0CYY7</accession>
<dbReference type="Proteomes" id="UP000007963">
    <property type="component" value="Unassembled WGS sequence"/>
</dbReference>
<protein>
    <recommendedName>
        <fullName evidence="2">NAD(P)-binding domain-containing protein</fullName>
    </recommendedName>
</protein>